<dbReference type="Pfam" id="PF25534">
    <property type="entry name" value="DUF7918"/>
    <property type="match status" value="1"/>
</dbReference>
<gene>
    <name evidence="2" type="ORF">D9613_007440</name>
</gene>
<reference evidence="2 3" key="1">
    <citation type="submission" date="2019-12" db="EMBL/GenBank/DDBJ databases">
        <authorList>
            <person name="Floudas D."/>
            <person name="Bentzer J."/>
            <person name="Ahren D."/>
            <person name="Johansson T."/>
            <person name="Persson P."/>
            <person name="Tunlid A."/>
        </authorList>
    </citation>
    <scope>NUCLEOTIDE SEQUENCE [LARGE SCALE GENOMIC DNA]</scope>
    <source>
        <strain evidence="2 3">CBS 102.39</strain>
    </source>
</reference>
<protein>
    <recommendedName>
        <fullName evidence="1">DUF7918 domain-containing protein</fullName>
    </recommendedName>
</protein>
<accession>A0A8H4VMZ8</accession>
<dbReference type="Proteomes" id="UP000521872">
    <property type="component" value="Unassembled WGS sequence"/>
</dbReference>
<dbReference type="InterPro" id="IPR057678">
    <property type="entry name" value="DUF7918"/>
</dbReference>
<name>A0A8H4VMZ8_9AGAR</name>
<comment type="caution">
    <text evidence="2">The sequence shown here is derived from an EMBL/GenBank/DDBJ whole genome shotgun (WGS) entry which is preliminary data.</text>
</comment>
<organism evidence="2 3">
    <name type="scientific">Agrocybe pediades</name>
    <dbReference type="NCBI Taxonomy" id="84607"/>
    <lineage>
        <taxon>Eukaryota</taxon>
        <taxon>Fungi</taxon>
        <taxon>Dikarya</taxon>
        <taxon>Basidiomycota</taxon>
        <taxon>Agaricomycotina</taxon>
        <taxon>Agaricomycetes</taxon>
        <taxon>Agaricomycetidae</taxon>
        <taxon>Agaricales</taxon>
        <taxon>Agaricineae</taxon>
        <taxon>Strophariaceae</taxon>
        <taxon>Agrocybe</taxon>
    </lineage>
</organism>
<proteinExistence type="predicted"/>
<evidence type="ECO:0000313" key="3">
    <source>
        <dbReference type="Proteomes" id="UP000521872"/>
    </source>
</evidence>
<evidence type="ECO:0000259" key="1">
    <source>
        <dbReference type="Pfam" id="PF25534"/>
    </source>
</evidence>
<evidence type="ECO:0000313" key="2">
    <source>
        <dbReference type="EMBL" id="KAF4614040.1"/>
    </source>
</evidence>
<feature type="domain" description="DUF7918" evidence="1">
    <location>
        <begin position="11"/>
        <end position="215"/>
    </location>
</feature>
<dbReference type="AlphaFoldDB" id="A0A8H4VMZ8"/>
<keyword evidence="3" id="KW-1185">Reference proteome</keyword>
<dbReference type="EMBL" id="JAACJL010000045">
    <property type="protein sequence ID" value="KAF4614040.1"/>
    <property type="molecule type" value="Genomic_DNA"/>
</dbReference>
<sequence length="219" mass="24089">MPSIGNYSAWIEVDGKRLPEYQIKYSGEGKQASCYIPSELGKEFVICYEDNLRAIATIADAKVDGSKTIYGYYIPPYKEYQERCVARTSGVLTGNAIRPFVFAACELSLSALDSVKFDFNHILDILTDDDNASKEAITIGKIVVHVWQVSIVGYARNADHGDSVDLPPLRIHEQAKKGIDHGVQLGPAKPVKSPAATLQGARIAHLVSFGFRYRPLGKL</sequence>